<sequence length="221" mass="25797">MSLSSLTRFSWWYWSNGKGNQPVIGSDSMKPSSNKKKEARLSSSSSSKKVKKKWQSREGRKRVMDKEYDVVLVPSDGVCLSASDDDSSYDSDWSVGWMEPHAPEFFNSDDEDADAGAVADNSFAVLVPCYRNDCKAFKMEERASDQFLLISQMVFSKTLVVLFQSVPFQSNWFGFWFFFQWPNRGKTASWVKEKTWWKRFRSWREREKRGLYLLFCIIILE</sequence>
<dbReference type="EMBL" id="MNCJ02000320">
    <property type="protein sequence ID" value="KAF5806063.1"/>
    <property type="molecule type" value="Genomic_DNA"/>
</dbReference>
<dbReference type="AlphaFoldDB" id="A0A251UQP3"/>
<dbReference type="Gramene" id="mRNA:HanXRQr2_Chr05g0216971">
    <property type="protein sequence ID" value="CDS:HanXRQr2_Chr05g0216971.1"/>
    <property type="gene ID" value="HanXRQr2_Chr05g0216971"/>
</dbReference>
<evidence type="ECO:0000256" key="1">
    <source>
        <dbReference type="SAM" id="MobiDB-lite"/>
    </source>
</evidence>
<dbReference type="EMBL" id="CM007894">
    <property type="protein sequence ID" value="OTG25424.1"/>
    <property type="molecule type" value="Genomic_DNA"/>
</dbReference>
<dbReference type="PANTHER" id="PTHR34464:SF3">
    <property type="entry name" value="OS09G0376300 PROTEIN"/>
    <property type="match status" value="1"/>
</dbReference>
<reference evidence="3" key="2">
    <citation type="submission" date="2017-02" db="EMBL/GenBank/DDBJ databases">
        <title>Sunflower complete genome.</title>
        <authorList>
            <person name="Langlade N."/>
            <person name="Munos S."/>
        </authorList>
    </citation>
    <scope>NUCLEOTIDE SEQUENCE [LARGE SCALE GENOMIC DNA]</scope>
    <source>
        <tissue evidence="3">Leaves</tissue>
    </source>
</reference>
<feature type="region of interest" description="Disordered" evidence="1">
    <location>
        <begin position="15"/>
        <end position="60"/>
    </location>
</feature>
<organism evidence="3 4">
    <name type="scientific">Helianthus annuus</name>
    <name type="common">Common sunflower</name>
    <dbReference type="NCBI Taxonomy" id="4232"/>
    <lineage>
        <taxon>Eukaryota</taxon>
        <taxon>Viridiplantae</taxon>
        <taxon>Streptophyta</taxon>
        <taxon>Embryophyta</taxon>
        <taxon>Tracheophyta</taxon>
        <taxon>Spermatophyta</taxon>
        <taxon>Magnoliopsida</taxon>
        <taxon>eudicotyledons</taxon>
        <taxon>Gunneridae</taxon>
        <taxon>Pentapetalae</taxon>
        <taxon>asterids</taxon>
        <taxon>campanulids</taxon>
        <taxon>Asterales</taxon>
        <taxon>Asteraceae</taxon>
        <taxon>Asteroideae</taxon>
        <taxon>Heliantheae alliance</taxon>
        <taxon>Heliantheae</taxon>
        <taxon>Helianthus</taxon>
    </lineage>
</organism>
<reference evidence="2" key="3">
    <citation type="submission" date="2020-06" db="EMBL/GenBank/DDBJ databases">
        <title>Helianthus annuus Genome sequencing and assembly Release 2.</title>
        <authorList>
            <person name="Gouzy J."/>
            <person name="Langlade N."/>
            <person name="Munos S."/>
        </authorList>
    </citation>
    <scope>NUCLEOTIDE SEQUENCE</scope>
    <source>
        <tissue evidence="2">Leaves</tissue>
    </source>
</reference>
<evidence type="ECO:0000313" key="3">
    <source>
        <dbReference type="EMBL" id="OTG25424.1"/>
    </source>
</evidence>
<dbReference type="PANTHER" id="PTHR34464">
    <property type="entry name" value="OS09G0376300 PROTEIN"/>
    <property type="match status" value="1"/>
</dbReference>
<reference evidence="2 4" key="1">
    <citation type="journal article" date="2017" name="Nature">
        <title>The sunflower genome provides insights into oil metabolism, flowering and Asterid evolution.</title>
        <authorList>
            <person name="Badouin H."/>
            <person name="Gouzy J."/>
            <person name="Grassa C.J."/>
            <person name="Murat F."/>
            <person name="Staton S.E."/>
            <person name="Cottret L."/>
            <person name="Lelandais-Briere C."/>
            <person name="Owens G.L."/>
            <person name="Carrere S."/>
            <person name="Mayjonade B."/>
            <person name="Legrand L."/>
            <person name="Gill N."/>
            <person name="Kane N.C."/>
            <person name="Bowers J.E."/>
            <person name="Hubner S."/>
            <person name="Bellec A."/>
            <person name="Berard A."/>
            <person name="Berges H."/>
            <person name="Blanchet N."/>
            <person name="Boniface M.C."/>
            <person name="Brunel D."/>
            <person name="Catrice O."/>
            <person name="Chaidir N."/>
            <person name="Claudel C."/>
            <person name="Donnadieu C."/>
            <person name="Faraut T."/>
            <person name="Fievet G."/>
            <person name="Helmstetter N."/>
            <person name="King M."/>
            <person name="Knapp S.J."/>
            <person name="Lai Z."/>
            <person name="Le Paslier M.C."/>
            <person name="Lippi Y."/>
            <person name="Lorenzon L."/>
            <person name="Mandel J.R."/>
            <person name="Marage G."/>
            <person name="Marchand G."/>
            <person name="Marquand E."/>
            <person name="Bret-Mestries E."/>
            <person name="Morien E."/>
            <person name="Nambeesan S."/>
            <person name="Nguyen T."/>
            <person name="Pegot-Espagnet P."/>
            <person name="Pouilly N."/>
            <person name="Raftis F."/>
            <person name="Sallet E."/>
            <person name="Schiex T."/>
            <person name="Thomas J."/>
            <person name="Vandecasteele C."/>
            <person name="Vares D."/>
            <person name="Vear F."/>
            <person name="Vautrin S."/>
            <person name="Crespi M."/>
            <person name="Mangin B."/>
            <person name="Burke J.M."/>
            <person name="Salse J."/>
            <person name="Munos S."/>
            <person name="Vincourt P."/>
            <person name="Rieseberg L.H."/>
            <person name="Langlade N.B."/>
        </authorList>
    </citation>
    <scope>NUCLEOTIDE SEQUENCE [LARGE SCALE GENOMIC DNA]</scope>
    <source>
        <strain evidence="4">cv. SF193</strain>
        <tissue evidence="2">Leaves</tissue>
    </source>
</reference>
<evidence type="ECO:0000313" key="2">
    <source>
        <dbReference type="EMBL" id="KAF5806063.1"/>
    </source>
</evidence>
<accession>A0A251UQP3</accession>
<evidence type="ECO:0000313" key="4">
    <source>
        <dbReference type="Proteomes" id="UP000215914"/>
    </source>
</evidence>
<name>A0A251UQP3_HELAN</name>
<protein>
    <submittedName>
        <fullName evidence="3">Uncharacterized protein</fullName>
    </submittedName>
</protein>
<dbReference type="Proteomes" id="UP000215914">
    <property type="component" value="Chromosome 5"/>
</dbReference>
<dbReference type="InParanoid" id="A0A251UQP3"/>
<gene>
    <name evidence="3" type="ORF">HannXRQ_Chr05g0147511</name>
    <name evidence="2" type="ORF">HanXRQr2_Chr05g0216971</name>
</gene>
<keyword evidence="4" id="KW-1185">Reference proteome</keyword>
<proteinExistence type="predicted"/>